<organism evidence="1 2">
    <name type="scientific">Dorcoceras hygrometricum</name>
    <dbReference type="NCBI Taxonomy" id="472368"/>
    <lineage>
        <taxon>Eukaryota</taxon>
        <taxon>Viridiplantae</taxon>
        <taxon>Streptophyta</taxon>
        <taxon>Embryophyta</taxon>
        <taxon>Tracheophyta</taxon>
        <taxon>Spermatophyta</taxon>
        <taxon>Magnoliopsida</taxon>
        <taxon>eudicotyledons</taxon>
        <taxon>Gunneridae</taxon>
        <taxon>Pentapetalae</taxon>
        <taxon>asterids</taxon>
        <taxon>lamiids</taxon>
        <taxon>Lamiales</taxon>
        <taxon>Gesneriaceae</taxon>
        <taxon>Didymocarpoideae</taxon>
        <taxon>Trichosporeae</taxon>
        <taxon>Loxocarpinae</taxon>
        <taxon>Dorcoceras</taxon>
    </lineage>
</organism>
<dbReference type="AlphaFoldDB" id="A0A2Z7CPI3"/>
<reference evidence="1 2" key="1">
    <citation type="journal article" date="2015" name="Proc. Natl. Acad. Sci. U.S.A.">
        <title>The resurrection genome of Boea hygrometrica: A blueprint for survival of dehydration.</title>
        <authorList>
            <person name="Xiao L."/>
            <person name="Yang G."/>
            <person name="Zhang L."/>
            <person name="Yang X."/>
            <person name="Zhao S."/>
            <person name="Ji Z."/>
            <person name="Zhou Q."/>
            <person name="Hu M."/>
            <person name="Wang Y."/>
            <person name="Chen M."/>
            <person name="Xu Y."/>
            <person name="Jin H."/>
            <person name="Xiao X."/>
            <person name="Hu G."/>
            <person name="Bao F."/>
            <person name="Hu Y."/>
            <person name="Wan P."/>
            <person name="Li L."/>
            <person name="Deng X."/>
            <person name="Kuang T."/>
            <person name="Xiang C."/>
            <person name="Zhu J.K."/>
            <person name="Oliver M.J."/>
            <person name="He Y."/>
        </authorList>
    </citation>
    <scope>NUCLEOTIDE SEQUENCE [LARGE SCALE GENOMIC DNA]</scope>
    <source>
        <strain evidence="2">cv. XS01</strain>
    </source>
</reference>
<proteinExistence type="predicted"/>
<dbReference type="Proteomes" id="UP000250235">
    <property type="component" value="Unassembled WGS sequence"/>
</dbReference>
<sequence>MRFEVATGTSREKRCIVLFLRLNDQLLYQLLHLHTRILLSSPVLLAMPILLNCEYQDAMFKDERVSQVSLLVVALTQLEEPQEVDRVSQLAYSIYRKYKRRRFVSSGYSEGRRDLPRYVCEICPACFVTSPLRHRVGVARKWPRYVCEICPACFVGEITKRQQFFHVRVVAVRSCSPYWGLTPCPSGAWLVSLFVLFSGNPGFSAGRGFNPAGGAPGGG</sequence>
<evidence type="ECO:0000313" key="2">
    <source>
        <dbReference type="Proteomes" id="UP000250235"/>
    </source>
</evidence>
<evidence type="ECO:0000313" key="1">
    <source>
        <dbReference type="EMBL" id="KZV48688.1"/>
    </source>
</evidence>
<name>A0A2Z7CPI3_9LAMI</name>
<dbReference type="EMBL" id="KQ993827">
    <property type="protein sequence ID" value="KZV48688.1"/>
    <property type="molecule type" value="Genomic_DNA"/>
</dbReference>
<gene>
    <name evidence="1" type="ORF">F511_27059</name>
</gene>
<accession>A0A2Z7CPI3</accession>
<protein>
    <submittedName>
        <fullName evidence="1">Uncharacterized protein</fullName>
    </submittedName>
</protein>
<keyword evidence="2" id="KW-1185">Reference proteome</keyword>